<sequence>MSFPKNLLPELFLELTTEQQESVAGGANYTEINKETHESTEHETSRQTEPDNGKKDPFHHPLFFKPMSRFYIF</sequence>
<dbReference type="AlphaFoldDB" id="A0A9X5I7T0"/>
<dbReference type="EMBL" id="JTJC03000017">
    <property type="protein sequence ID" value="NHC38311.1"/>
    <property type="molecule type" value="Genomic_DNA"/>
</dbReference>
<evidence type="ECO:0008006" key="4">
    <source>
        <dbReference type="Google" id="ProtNLM"/>
    </source>
</evidence>
<reference evidence="2 3" key="1">
    <citation type="journal article" date="2015" name="Genome Announc.">
        <title>Draft Genome Sequence of the Terrestrial Cyanobacterium Scytonema millei VB511283, Isolated from Eastern India.</title>
        <authorList>
            <person name="Sen D."/>
            <person name="Chandrababunaidu M.M."/>
            <person name="Singh D."/>
            <person name="Sanghi N."/>
            <person name="Ghorai A."/>
            <person name="Mishra G.P."/>
            <person name="Madduluri M."/>
            <person name="Adhikary S.P."/>
            <person name="Tripathy S."/>
        </authorList>
    </citation>
    <scope>NUCLEOTIDE SEQUENCE [LARGE SCALE GENOMIC DNA]</scope>
    <source>
        <strain evidence="2 3">VB511283</strain>
    </source>
</reference>
<dbReference type="Proteomes" id="UP000031532">
    <property type="component" value="Unassembled WGS sequence"/>
</dbReference>
<feature type="region of interest" description="Disordered" evidence="1">
    <location>
        <begin position="22"/>
        <end position="61"/>
    </location>
</feature>
<feature type="compositionally biased region" description="Basic and acidic residues" evidence="1">
    <location>
        <begin position="32"/>
        <end position="59"/>
    </location>
</feature>
<evidence type="ECO:0000313" key="2">
    <source>
        <dbReference type="EMBL" id="NHC38311.1"/>
    </source>
</evidence>
<evidence type="ECO:0000313" key="3">
    <source>
        <dbReference type="Proteomes" id="UP000031532"/>
    </source>
</evidence>
<gene>
    <name evidence="2" type="ORF">QH73_0027430</name>
</gene>
<accession>A0A9X5I7T0</accession>
<comment type="caution">
    <text evidence="2">The sequence shown here is derived from an EMBL/GenBank/DDBJ whole genome shotgun (WGS) entry which is preliminary data.</text>
</comment>
<protein>
    <recommendedName>
        <fullName evidence="4">Bacteriocin</fullName>
    </recommendedName>
</protein>
<organism evidence="2 3">
    <name type="scientific">Scytonema millei VB511283</name>
    <dbReference type="NCBI Taxonomy" id="1245923"/>
    <lineage>
        <taxon>Bacteria</taxon>
        <taxon>Bacillati</taxon>
        <taxon>Cyanobacteriota</taxon>
        <taxon>Cyanophyceae</taxon>
        <taxon>Nostocales</taxon>
        <taxon>Scytonemataceae</taxon>
        <taxon>Scytonema</taxon>
    </lineage>
</organism>
<evidence type="ECO:0000256" key="1">
    <source>
        <dbReference type="SAM" id="MobiDB-lite"/>
    </source>
</evidence>
<keyword evidence="3" id="KW-1185">Reference proteome</keyword>
<name>A0A9X5I7T0_9CYAN</name>
<proteinExistence type="predicted"/>
<dbReference type="RefSeq" id="WP_039713596.1">
    <property type="nucleotide sequence ID" value="NZ_JTJC03000017.1"/>
</dbReference>